<feature type="transmembrane region" description="Helical" evidence="7">
    <location>
        <begin position="213"/>
        <end position="231"/>
    </location>
</feature>
<feature type="transmembrane region" description="Helical" evidence="7">
    <location>
        <begin position="35"/>
        <end position="53"/>
    </location>
</feature>
<evidence type="ECO:0000313" key="10">
    <source>
        <dbReference type="Proteomes" id="UP000604046"/>
    </source>
</evidence>
<feature type="region of interest" description="Disordered" evidence="8">
    <location>
        <begin position="1"/>
        <end position="26"/>
    </location>
</feature>
<dbReference type="PANTHER" id="PTHR12385">
    <property type="entry name" value="CHOLINE TRANSPORTER-LIKE (SLC FAMILY 44)"/>
    <property type="match status" value="1"/>
</dbReference>
<keyword evidence="4 7" id="KW-1133">Transmembrane helix</keyword>
<accession>A0A812PPM4</accession>
<name>A0A812PPM4_9DINO</name>
<comment type="function">
    <text evidence="7">Choline transporter.</text>
</comment>
<evidence type="ECO:0000256" key="7">
    <source>
        <dbReference type="RuleBase" id="RU368066"/>
    </source>
</evidence>
<evidence type="ECO:0000313" key="9">
    <source>
        <dbReference type="EMBL" id="CAE7357153.1"/>
    </source>
</evidence>
<keyword evidence="6" id="KW-0325">Glycoprotein</keyword>
<protein>
    <recommendedName>
        <fullName evidence="7">Choline transporter-like protein</fullName>
    </recommendedName>
</protein>
<evidence type="ECO:0000256" key="6">
    <source>
        <dbReference type="ARBA" id="ARBA00023180"/>
    </source>
</evidence>
<comment type="similarity">
    <text evidence="2 7">Belongs to the CTL (choline transporter-like) family.</text>
</comment>
<evidence type="ECO:0000256" key="5">
    <source>
        <dbReference type="ARBA" id="ARBA00023136"/>
    </source>
</evidence>
<dbReference type="Proteomes" id="UP000604046">
    <property type="component" value="Unassembled WGS sequence"/>
</dbReference>
<dbReference type="InterPro" id="IPR007603">
    <property type="entry name" value="Choline_transptr-like"/>
</dbReference>
<proteinExistence type="inferred from homology"/>
<evidence type="ECO:0000256" key="1">
    <source>
        <dbReference type="ARBA" id="ARBA00004141"/>
    </source>
</evidence>
<organism evidence="9 10">
    <name type="scientific">Symbiodinium natans</name>
    <dbReference type="NCBI Taxonomy" id="878477"/>
    <lineage>
        <taxon>Eukaryota</taxon>
        <taxon>Sar</taxon>
        <taxon>Alveolata</taxon>
        <taxon>Dinophyceae</taxon>
        <taxon>Suessiales</taxon>
        <taxon>Symbiodiniaceae</taxon>
        <taxon>Symbiodinium</taxon>
    </lineage>
</organism>
<feature type="transmembrane region" description="Helical" evidence="7">
    <location>
        <begin position="593"/>
        <end position="614"/>
    </location>
</feature>
<feature type="transmembrane region" description="Helical" evidence="7">
    <location>
        <begin position="237"/>
        <end position="260"/>
    </location>
</feature>
<dbReference type="AlphaFoldDB" id="A0A812PPM4"/>
<keyword evidence="3 7" id="KW-0812">Transmembrane</keyword>
<feature type="transmembrane region" description="Helical" evidence="7">
    <location>
        <begin position="440"/>
        <end position="464"/>
    </location>
</feature>
<dbReference type="EMBL" id="CAJNDS010002164">
    <property type="protein sequence ID" value="CAE7357153.1"/>
    <property type="molecule type" value="Genomic_DNA"/>
</dbReference>
<reference evidence="9" key="1">
    <citation type="submission" date="2021-02" db="EMBL/GenBank/DDBJ databases">
        <authorList>
            <person name="Dougan E. K."/>
            <person name="Rhodes N."/>
            <person name="Thang M."/>
            <person name="Chan C."/>
        </authorList>
    </citation>
    <scope>NUCLEOTIDE SEQUENCE</scope>
</reference>
<feature type="compositionally biased region" description="Basic and acidic residues" evidence="8">
    <location>
        <begin position="1"/>
        <end position="19"/>
    </location>
</feature>
<dbReference type="OrthoDB" id="420519at2759"/>
<dbReference type="PANTHER" id="PTHR12385:SF14">
    <property type="entry name" value="CHOLINE TRANSPORTER-LIKE 2"/>
    <property type="match status" value="1"/>
</dbReference>
<evidence type="ECO:0000256" key="8">
    <source>
        <dbReference type="SAM" id="MobiDB-lite"/>
    </source>
</evidence>
<feature type="transmembrane region" description="Helical" evidence="7">
    <location>
        <begin position="344"/>
        <end position="365"/>
    </location>
</feature>
<keyword evidence="5 7" id="KW-0472">Membrane</keyword>
<evidence type="ECO:0000256" key="2">
    <source>
        <dbReference type="ARBA" id="ARBA00007168"/>
    </source>
</evidence>
<sequence>MASRGDSFETQHFSDDHATDGSAMPSRSCTDVPCLVVFLVYVACMLGISLYAFENGQPRRLTHGFNYQGQLCGVSKAVVDKPMLFWCPKGNRTLHGHPADLDMEHPVCLTKCPTEPSSVHCFDNPTAKTEVLGTSSRFHSEQITIQERTVTKQAYPSAAFAGMFCVPHFHKEIGHILGDEPLVKELLGSHGPIGNGYFRTAAALGSLYRSWQLVVAAVFLSVLLSYLYLFALRCAPYGTTMSSIVVVMAASLILGVYFLLADKLWGSTLTQYQNTNQLYKQFDTDYARWVSKVLGLLLLCTFGFMLCGFAAIRQNIQDAVGCVRVSVECVFSMPTMMLTPIFEAIFKLVLWFGLLSSLMWLLGTAEVHPTNLGEAGDFWFGTARQLVFTLDQKIMLTIYLVGITWFVEFTKHFATFVVTYGVFLWYYTPKPKGWGPQFPLTQGLCVGLVYHLGTIAFGSFLIALTRPFRITFLWLSRQAKGGEGNAVVVLVASFCSACISFTQRNLEFVTKAAYMDVVLSATPFMVAAQNAHGFISADLGKIANLTGAVWIIGFAVVASVFTVTVLTIWVLLTPLHLRQITPDHTHSHIENPYFVALLAGTLAASLSASFMVIFEHCSDALLYIFRWNKAHGHNTVAKYCPDELAKLTEYKKVSPGDVGRNRPEAPGIFSTLLSSGSAR</sequence>
<gene>
    <name evidence="9" type="primary">Slc44a4</name>
    <name evidence="9" type="ORF">SNAT2548_LOCUS19042</name>
</gene>
<keyword evidence="10" id="KW-1185">Reference proteome</keyword>
<feature type="transmembrane region" description="Helical" evidence="7">
    <location>
        <begin position="547"/>
        <end position="572"/>
    </location>
</feature>
<feature type="transmembrane region" description="Helical" evidence="7">
    <location>
        <begin position="293"/>
        <end position="312"/>
    </location>
</feature>
<comment type="subcellular location">
    <subcellularLocation>
        <location evidence="7">Cell membrane</location>
        <topology evidence="7">Multi-pass membrane protein</topology>
    </subcellularLocation>
    <subcellularLocation>
        <location evidence="1">Membrane</location>
        <topology evidence="1">Multi-pass membrane protein</topology>
    </subcellularLocation>
</comment>
<dbReference type="GO" id="GO:0022857">
    <property type="term" value="F:transmembrane transporter activity"/>
    <property type="evidence" value="ECO:0007669"/>
    <property type="project" value="UniProtKB-UniRule"/>
</dbReference>
<evidence type="ECO:0000256" key="3">
    <source>
        <dbReference type="ARBA" id="ARBA00022692"/>
    </source>
</evidence>
<evidence type="ECO:0000256" key="4">
    <source>
        <dbReference type="ARBA" id="ARBA00022989"/>
    </source>
</evidence>
<dbReference type="Pfam" id="PF04515">
    <property type="entry name" value="Choline_transpo"/>
    <property type="match status" value="1"/>
</dbReference>
<dbReference type="GO" id="GO:0005886">
    <property type="term" value="C:plasma membrane"/>
    <property type="evidence" value="ECO:0007669"/>
    <property type="project" value="UniProtKB-SubCell"/>
</dbReference>
<comment type="caution">
    <text evidence="9">The sequence shown here is derived from an EMBL/GenBank/DDBJ whole genome shotgun (WGS) entry which is preliminary data.</text>
</comment>